<name>A0A975IVZ0_9CAUL</name>
<dbReference type="KEGG" id="caul:KCG34_22820"/>
<dbReference type="RefSeq" id="WP_211937892.1">
    <property type="nucleotide sequence ID" value="NZ_CP073078.1"/>
</dbReference>
<evidence type="ECO:0000313" key="1">
    <source>
        <dbReference type="EMBL" id="QUD87841.1"/>
    </source>
</evidence>
<sequence>MRGLSLYPLIPANAGTQIIKLIARRIRAEITTQQLRHTIWVPAFAGMSGVGFVFVDLAS</sequence>
<keyword evidence="2" id="KW-1185">Reference proteome</keyword>
<reference evidence="1" key="1">
    <citation type="submission" date="2021-04" db="EMBL/GenBank/DDBJ databases">
        <title>The complete genome sequence of Caulobacter sp. S6.</title>
        <authorList>
            <person name="Tang Y."/>
            <person name="Ouyang W."/>
            <person name="Liu Q."/>
            <person name="Huang B."/>
            <person name="Guo Z."/>
            <person name="Lei P."/>
        </authorList>
    </citation>
    <scope>NUCLEOTIDE SEQUENCE</scope>
    <source>
        <strain evidence="1">S6</strain>
    </source>
</reference>
<organism evidence="1 2">
    <name type="scientific">Phenylobacterium montanum</name>
    <dbReference type="NCBI Taxonomy" id="2823693"/>
    <lineage>
        <taxon>Bacteria</taxon>
        <taxon>Pseudomonadati</taxon>
        <taxon>Pseudomonadota</taxon>
        <taxon>Alphaproteobacteria</taxon>
        <taxon>Caulobacterales</taxon>
        <taxon>Caulobacteraceae</taxon>
        <taxon>Phenylobacterium</taxon>
    </lineage>
</organism>
<protein>
    <submittedName>
        <fullName evidence="1">Uncharacterized protein</fullName>
    </submittedName>
</protein>
<evidence type="ECO:0000313" key="2">
    <source>
        <dbReference type="Proteomes" id="UP000676409"/>
    </source>
</evidence>
<dbReference type="EMBL" id="CP073078">
    <property type="protein sequence ID" value="QUD87841.1"/>
    <property type="molecule type" value="Genomic_DNA"/>
</dbReference>
<proteinExistence type="predicted"/>
<dbReference type="AlphaFoldDB" id="A0A975IVZ0"/>
<dbReference type="Proteomes" id="UP000676409">
    <property type="component" value="Chromosome"/>
</dbReference>
<gene>
    <name evidence="1" type="ORF">KCG34_22820</name>
</gene>
<accession>A0A975IVZ0</accession>